<accession>A0A914WL40</accession>
<feature type="compositionally biased region" description="Basic and acidic residues" evidence="1">
    <location>
        <begin position="271"/>
        <end position="282"/>
    </location>
</feature>
<dbReference type="InterPro" id="IPR057285">
    <property type="entry name" value="Pre-PUA_NSUN2"/>
</dbReference>
<dbReference type="InterPro" id="IPR057286">
    <property type="entry name" value="PUA_NSUN2"/>
</dbReference>
<dbReference type="GO" id="GO:0005634">
    <property type="term" value="C:nucleus"/>
    <property type="evidence" value="ECO:0007669"/>
    <property type="project" value="TreeGrafter"/>
</dbReference>
<dbReference type="PANTHER" id="PTHR22808:SF1">
    <property type="entry name" value="RNA CYTOSINE-C(5)-METHYLTRANSFERASE NSUN2-RELATED"/>
    <property type="match status" value="1"/>
</dbReference>
<dbReference type="GO" id="GO:0030488">
    <property type="term" value="P:tRNA methylation"/>
    <property type="evidence" value="ECO:0007669"/>
    <property type="project" value="TreeGrafter"/>
</dbReference>
<dbReference type="Pfam" id="PF25376">
    <property type="entry name" value="Pre-PUA_NSUN2"/>
    <property type="match status" value="1"/>
</dbReference>
<dbReference type="Proteomes" id="UP000887566">
    <property type="component" value="Unplaced"/>
</dbReference>
<feature type="domain" description="RNA cytosine-C(5)-methyltransferase NSUN2-like pre-PUA" evidence="2">
    <location>
        <begin position="38"/>
        <end position="120"/>
    </location>
</feature>
<evidence type="ECO:0000259" key="2">
    <source>
        <dbReference type="Pfam" id="PF25376"/>
    </source>
</evidence>
<dbReference type="Pfam" id="PF25378">
    <property type="entry name" value="PUA_NSUN2"/>
    <property type="match status" value="1"/>
</dbReference>
<feature type="domain" description="RNA cytosine-C(5)-methyltransferase NSUN2-like PUA" evidence="3">
    <location>
        <begin position="123"/>
        <end position="204"/>
    </location>
</feature>
<dbReference type="AlphaFoldDB" id="A0A914WL40"/>
<sequence>MRRCRRLAGRMKGRLRREGRRERGRRARRSDSLGTAWSEHYGLDETFPHQQLLGRTTEADNRRSLYFVNAAIKRVLQLNKDSLKVINAGLRVFGRVEAKFTQCRFRLSQDGAPLLMPYMNKSRSLRVSPEDMYKVLISTQGQGQNCPCSELSVADQLESIDTGSVAMWTEIDGHRMVMCTWRGKNTVSPYISKEQRIHMIRVLGYEATELEEEMTSRRKQKAAKDREENTPKGAPKELTTSQLSSEIDEALDKIEAQYHTVQTVPDTISHGVEDEPSKSSVD</sequence>
<protein>
    <submittedName>
        <fullName evidence="5">Uncharacterized protein</fullName>
    </submittedName>
</protein>
<evidence type="ECO:0000259" key="3">
    <source>
        <dbReference type="Pfam" id="PF25378"/>
    </source>
</evidence>
<dbReference type="GO" id="GO:0016428">
    <property type="term" value="F:tRNA (cytidine-5-)-methyltransferase activity"/>
    <property type="evidence" value="ECO:0007669"/>
    <property type="project" value="TreeGrafter"/>
</dbReference>
<feature type="region of interest" description="Disordered" evidence="1">
    <location>
        <begin position="11"/>
        <end position="31"/>
    </location>
</feature>
<evidence type="ECO:0000256" key="1">
    <source>
        <dbReference type="SAM" id="MobiDB-lite"/>
    </source>
</evidence>
<keyword evidence="4" id="KW-1185">Reference proteome</keyword>
<name>A0A914WL40_9BILA</name>
<feature type="region of interest" description="Disordered" evidence="1">
    <location>
        <begin position="211"/>
        <end position="245"/>
    </location>
</feature>
<dbReference type="PANTHER" id="PTHR22808">
    <property type="entry name" value="NCL1 YEAST -RELATED NOL1/NOP2/FMU SUN DOMAIN-CONTAINING"/>
    <property type="match status" value="1"/>
</dbReference>
<evidence type="ECO:0000313" key="4">
    <source>
        <dbReference type="Proteomes" id="UP000887566"/>
    </source>
</evidence>
<dbReference type="InterPro" id="IPR023267">
    <property type="entry name" value="RCMT"/>
</dbReference>
<feature type="compositionally biased region" description="Basic residues" evidence="1">
    <location>
        <begin position="11"/>
        <end position="28"/>
    </location>
</feature>
<dbReference type="GO" id="GO:0005737">
    <property type="term" value="C:cytoplasm"/>
    <property type="evidence" value="ECO:0007669"/>
    <property type="project" value="TreeGrafter"/>
</dbReference>
<dbReference type="GO" id="GO:0000049">
    <property type="term" value="F:tRNA binding"/>
    <property type="evidence" value="ECO:0007669"/>
    <property type="project" value="TreeGrafter"/>
</dbReference>
<organism evidence="4 5">
    <name type="scientific">Plectus sambesii</name>
    <dbReference type="NCBI Taxonomy" id="2011161"/>
    <lineage>
        <taxon>Eukaryota</taxon>
        <taxon>Metazoa</taxon>
        <taxon>Ecdysozoa</taxon>
        <taxon>Nematoda</taxon>
        <taxon>Chromadorea</taxon>
        <taxon>Plectida</taxon>
        <taxon>Plectina</taxon>
        <taxon>Plectoidea</taxon>
        <taxon>Plectidae</taxon>
        <taxon>Plectus</taxon>
    </lineage>
</organism>
<evidence type="ECO:0000313" key="5">
    <source>
        <dbReference type="WBParaSite" id="PSAMB.scaffold4486size14447.g24482.t1"/>
    </source>
</evidence>
<dbReference type="WBParaSite" id="PSAMB.scaffold4486size14447.g24482.t1">
    <property type="protein sequence ID" value="PSAMB.scaffold4486size14447.g24482.t1"/>
    <property type="gene ID" value="PSAMB.scaffold4486size14447.g24482"/>
</dbReference>
<reference evidence="5" key="1">
    <citation type="submission" date="2022-11" db="UniProtKB">
        <authorList>
            <consortium name="WormBaseParasite"/>
        </authorList>
    </citation>
    <scope>IDENTIFICATION</scope>
</reference>
<proteinExistence type="predicted"/>
<feature type="region of interest" description="Disordered" evidence="1">
    <location>
        <begin position="261"/>
        <end position="282"/>
    </location>
</feature>